<keyword evidence="3" id="KW-0645">Protease</keyword>
<dbReference type="Pfam" id="PF02016">
    <property type="entry name" value="Peptidase_S66"/>
    <property type="match status" value="1"/>
</dbReference>
<dbReference type="CDD" id="cd07025">
    <property type="entry name" value="Peptidase_S66"/>
    <property type="match status" value="1"/>
</dbReference>
<evidence type="ECO:0000313" key="7">
    <source>
        <dbReference type="Proteomes" id="UP000321606"/>
    </source>
</evidence>
<name>A0A510JC43_9FUSO</name>
<keyword evidence="4" id="KW-0378">Hydrolase</keyword>
<evidence type="ECO:0000256" key="3">
    <source>
        <dbReference type="ARBA" id="ARBA00022670"/>
    </source>
</evidence>
<dbReference type="SUPFAM" id="SSF52317">
    <property type="entry name" value="Class I glutamine amidotransferase-like"/>
    <property type="match status" value="1"/>
</dbReference>
<dbReference type="PANTHER" id="PTHR30237:SF2">
    <property type="entry name" value="MUREIN TETRAPEPTIDE CARBOXYPEPTIDASE"/>
    <property type="match status" value="1"/>
</dbReference>
<dbReference type="KEGG" id="lgo:JCM16774_1709"/>
<protein>
    <submittedName>
        <fullName evidence="6">LD-carboxypeptidase</fullName>
    </submittedName>
</protein>
<dbReference type="InterPro" id="IPR029062">
    <property type="entry name" value="Class_I_gatase-like"/>
</dbReference>
<organism evidence="6 7">
    <name type="scientific">Pseudoleptotrichia goodfellowii</name>
    <dbReference type="NCBI Taxonomy" id="157692"/>
    <lineage>
        <taxon>Bacteria</taxon>
        <taxon>Fusobacteriati</taxon>
        <taxon>Fusobacteriota</taxon>
        <taxon>Fusobacteriia</taxon>
        <taxon>Fusobacteriales</taxon>
        <taxon>Leptotrichiaceae</taxon>
        <taxon>Pseudoleptotrichia</taxon>
    </lineage>
</organism>
<dbReference type="InterPro" id="IPR027478">
    <property type="entry name" value="LdcA_N"/>
</dbReference>
<evidence type="ECO:0000256" key="4">
    <source>
        <dbReference type="ARBA" id="ARBA00022801"/>
    </source>
</evidence>
<evidence type="ECO:0000256" key="5">
    <source>
        <dbReference type="ARBA" id="ARBA00022825"/>
    </source>
</evidence>
<dbReference type="InterPro" id="IPR027461">
    <property type="entry name" value="Carboxypeptidase_A_C_sf"/>
</dbReference>
<dbReference type="InterPro" id="IPR040449">
    <property type="entry name" value="Peptidase_S66_N"/>
</dbReference>
<dbReference type="GO" id="GO:0006508">
    <property type="term" value="P:proteolysis"/>
    <property type="evidence" value="ECO:0007669"/>
    <property type="project" value="UniProtKB-KW"/>
</dbReference>
<dbReference type="GO" id="GO:0008236">
    <property type="term" value="F:serine-type peptidase activity"/>
    <property type="evidence" value="ECO:0007669"/>
    <property type="project" value="UniProtKB-KW"/>
</dbReference>
<dbReference type="PIRSF" id="PIRSF028757">
    <property type="entry name" value="LD-carboxypeptidase"/>
    <property type="match status" value="1"/>
</dbReference>
<evidence type="ECO:0000256" key="2">
    <source>
        <dbReference type="ARBA" id="ARBA00022645"/>
    </source>
</evidence>
<accession>A0A510JC43</accession>
<gene>
    <name evidence="6" type="ORF">JCM16774_1709</name>
</gene>
<dbReference type="Proteomes" id="UP000321606">
    <property type="component" value="Chromosome"/>
</dbReference>
<comment type="similarity">
    <text evidence="1">Belongs to the peptidase S66 family.</text>
</comment>
<reference evidence="6 7" key="1">
    <citation type="submission" date="2019-07" db="EMBL/GenBank/DDBJ databases">
        <title>Complete Genome Sequence of Leptotrichia goodfellowii Strain JCM 16774.</title>
        <authorList>
            <person name="Watanabe S."/>
            <person name="Cui L."/>
        </authorList>
    </citation>
    <scope>NUCLEOTIDE SEQUENCE [LARGE SCALE GENOMIC DNA]</scope>
    <source>
        <strain evidence="6 7">JCM16774</strain>
    </source>
</reference>
<dbReference type="EMBL" id="AP019822">
    <property type="protein sequence ID" value="BBM36764.1"/>
    <property type="molecule type" value="Genomic_DNA"/>
</dbReference>
<dbReference type="STRING" id="714315.GCA_000516535_01716"/>
<dbReference type="Pfam" id="PF17676">
    <property type="entry name" value="Peptidase_S66C"/>
    <property type="match status" value="1"/>
</dbReference>
<dbReference type="GO" id="GO:0004180">
    <property type="term" value="F:carboxypeptidase activity"/>
    <property type="evidence" value="ECO:0007669"/>
    <property type="project" value="UniProtKB-KW"/>
</dbReference>
<keyword evidence="2 6" id="KW-0121">Carboxypeptidase</keyword>
<dbReference type="Gene3D" id="3.50.30.60">
    <property type="entry name" value="LD-carboxypeptidase A C-terminal domain-like"/>
    <property type="match status" value="1"/>
</dbReference>
<dbReference type="PANTHER" id="PTHR30237">
    <property type="entry name" value="MURAMOYLTETRAPEPTIDE CARBOXYPEPTIDASE"/>
    <property type="match status" value="1"/>
</dbReference>
<dbReference type="AlphaFoldDB" id="A0A510JC43"/>
<keyword evidence="5" id="KW-0720">Serine protease</keyword>
<dbReference type="OrthoDB" id="9807329at2"/>
<dbReference type="InterPro" id="IPR040921">
    <property type="entry name" value="Peptidase_S66C"/>
</dbReference>
<evidence type="ECO:0000256" key="1">
    <source>
        <dbReference type="ARBA" id="ARBA00010233"/>
    </source>
</evidence>
<dbReference type="InterPro" id="IPR003507">
    <property type="entry name" value="S66_fam"/>
</dbReference>
<dbReference type="RefSeq" id="WP_026737978.1">
    <property type="nucleotide sequence ID" value="NZ_AP019822.1"/>
</dbReference>
<proteinExistence type="inferred from homology"/>
<dbReference type="Gene3D" id="3.40.50.10740">
    <property type="entry name" value="Class I glutamine amidotransferase-like"/>
    <property type="match status" value="1"/>
</dbReference>
<dbReference type="SUPFAM" id="SSF141986">
    <property type="entry name" value="LD-carboxypeptidase A C-terminal domain-like"/>
    <property type="match status" value="1"/>
</dbReference>
<evidence type="ECO:0000313" key="6">
    <source>
        <dbReference type="EMBL" id="BBM36764.1"/>
    </source>
</evidence>
<sequence length="316" mass="35433">MNFPKPLKKGDNVFLLCPSSPVIAEEDIKKCSEIIENMGYNAVIGKSLYENYGGYMAGSAKIRVDDLHEAFSREDIKGIFCVKGGYSASQLLDKLDYNLIANNPKVFAGYSDITNLHIVFNQKCNLGTYHGPMVKSNMFNDFNEYTEKSFFEAIECSEWKYKEPENKSLSLLNAKNINDSVSHIKGILTGGNLAIIAASLGTPYEIDTKDKILFLEDVDEKIGSLDRMLTHLKYSGKLDDCNGIILGNFADCKNTYETINNQIYELDELLKDFFGNYDKPVIYGMESGHAKPYMATLPLGAECKINIKTKEITFTK</sequence>